<proteinExistence type="predicted"/>
<name>A0A841Q8Z7_9BACI</name>
<dbReference type="AlphaFoldDB" id="A0A841Q8Z7"/>
<dbReference type="PANTHER" id="PTHR36435">
    <property type="entry name" value="SLR1288 PROTEIN"/>
    <property type="match status" value="1"/>
</dbReference>
<feature type="transmembrane region" description="Helical" evidence="1">
    <location>
        <begin position="116"/>
        <end position="138"/>
    </location>
</feature>
<feature type="transmembrane region" description="Helical" evidence="1">
    <location>
        <begin position="150"/>
        <end position="167"/>
    </location>
</feature>
<dbReference type="GO" id="GO:0080120">
    <property type="term" value="P:CAAX-box protein maturation"/>
    <property type="evidence" value="ECO:0007669"/>
    <property type="project" value="UniProtKB-ARBA"/>
</dbReference>
<dbReference type="InterPro" id="IPR052710">
    <property type="entry name" value="CAAX_protease"/>
</dbReference>
<evidence type="ECO:0000313" key="3">
    <source>
        <dbReference type="EMBL" id="MBB6454866.1"/>
    </source>
</evidence>
<feature type="transmembrane region" description="Helical" evidence="1">
    <location>
        <begin position="7"/>
        <end position="31"/>
    </location>
</feature>
<feature type="transmembrane region" description="Helical" evidence="1">
    <location>
        <begin position="76"/>
        <end position="96"/>
    </location>
</feature>
<dbReference type="Pfam" id="PF02517">
    <property type="entry name" value="Rce1-like"/>
    <property type="match status" value="1"/>
</dbReference>
<dbReference type="Proteomes" id="UP000581688">
    <property type="component" value="Unassembled WGS sequence"/>
</dbReference>
<dbReference type="GO" id="GO:0004175">
    <property type="term" value="F:endopeptidase activity"/>
    <property type="evidence" value="ECO:0007669"/>
    <property type="project" value="UniProtKB-ARBA"/>
</dbReference>
<dbReference type="InterPro" id="IPR003675">
    <property type="entry name" value="Rce1/LyrA-like_dom"/>
</dbReference>
<organism evidence="3 4">
    <name type="scientific">Salirhabdus euzebyi</name>
    <dbReference type="NCBI Taxonomy" id="394506"/>
    <lineage>
        <taxon>Bacteria</taxon>
        <taxon>Bacillati</taxon>
        <taxon>Bacillota</taxon>
        <taxon>Bacilli</taxon>
        <taxon>Bacillales</taxon>
        <taxon>Bacillaceae</taxon>
        <taxon>Salirhabdus</taxon>
    </lineage>
</organism>
<accession>A0A841Q8Z7</accession>
<feature type="domain" description="CAAX prenyl protease 2/Lysostaphin resistance protein A-like" evidence="2">
    <location>
        <begin position="119"/>
        <end position="206"/>
    </location>
</feature>
<feature type="transmembrane region" description="Helical" evidence="1">
    <location>
        <begin position="37"/>
        <end position="56"/>
    </location>
</feature>
<keyword evidence="1" id="KW-0472">Membrane</keyword>
<reference evidence="3 4" key="1">
    <citation type="submission" date="2020-08" db="EMBL/GenBank/DDBJ databases">
        <title>Genomic Encyclopedia of Type Strains, Phase IV (KMG-IV): sequencing the most valuable type-strain genomes for metagenomic binning, comparative biology and taxonomic classification.</title>
        <authorList>
            <person name="Goeker M."/>
        </authorList>
    </citation>
    <scope>NUCLEOTIDE SEQUENCE [LARGE SCALE GENOMIC DNA]</scope>
    <source>
        <strain evidence="3 4">DSM 19612</strain>
    </source>
</reference>
<keyword evidence="1" id="KW-1133">Transmembrane helix</keyword>
<evidence type="ECO:0000256" key="1">
    <source>
        <dbReference type="SAM" id="Phobius"/>
    </source>
</evidence>
<comment type="caution">
    <text evidence="3">The sequence shown here is derived from an EMBL/GenBank/DDBJ whole genome shotgun (WGS) entry which is preliminary data.</text>
</comment>
<dbReference type="RefSeq" id="WP_174497315.1">
    <property type="nucleotide sequence ID" value="NZ_CADDWK010000013.1"/>
</dbReference>
<evidence type="ECO:0000313" key="4">
    <source>
        <dbReference type="Proteomes" id="UP000581688"/>
    </source>
</evidence>
<keyword evidence="1" id="KW-0812">Transmembrane</keyword>
<keyword evidence="4" id="KW-1185">Reference proteome</keyword>
<dbReference type="EMBL" id="JACHGH010000013">
    <property type="protein sequence ID" value="MBB6454866.1"/>
    <property type="molecule type" value="Genomic_DNA"/>
</dbReference>
<protein>
    <recommendedName>
        <fullName evidence="2">CAAX prenyl protease 2/Lysostaphin resistance protein A-like domain-containing protein</fullName>
    </recommendedName>
</protein>
<gene>
    <name evidence="3" type="ORF">HNQ94_003355</name>
</gene>
<sequence>MPRRYWYVILTYVIGLFSGILGGPLLLLLGVPRQNITAIWSIIAFSIMTIVILSILKPDMKRNKERSSKLGVGKIILWTVIGFFLVLFVQYAAALIEMNLGIEPGSNNTSALMEVARATPLFLIVTAIFAPVLEEIVFRKVIFGSIFKKYNFLIAAIISAIAFGILHQEPDHLLIYTSVGMVFAYLYVKTKTILVPILTHVSINTFVFIIQYNVSPEDLERMREQIEQLQTILGG</sequence>
<dbReference type="PANTHER" id="PTHR36435:SF6">
    <property type="entry name" value="ABORTIVE INFECTION PROTEIN"/>
    <property type="match status" value="1"/>
</dbReference>
<feature type="transmembrane region" description="Helical" evidence="1">
    <location>
        <begin position="193"/>
        <end position="214"/>
    </location>
</feature>
<evidence type="ECO:0000259" key="2">
    <source>
        <dbReference type="Pfam" id="PF02517"/>
    </source>
</evidence>